<dbReference type="PROSITE" id="PS51819">
    <property type="entry name" value="VOC"/>
    <property type="match status" value="1"/>
</dbReference>
<proteinExistence type="predicted"/>
<dbReference type="InterPro" id="IPR029068">
    <property type="entry name" value="Glyas_Bleomycin-R_OHBP_Dase"/>
</dbReference>
<accession>A0A3L7DWD9</accession>
<comment type="caution">
    <text evidence="2">The sequence shown here is derived from an EMBL/GenBank/DDBJ whole genome shotgun (WGS) entry which is preliminary data.</text>
</comment>
<dbReference type="AlphaFoldDB" id="A0A3L7DWD9"/>
<protein>
    <recommendedName>
        <fullName evidence="1">VOC domain-containing protein</fullName>
    </recommendedName>
</protein>
<dbReference type="RefSeq" id="WP_117957490.1">
    <property type="nucleotide sequence ID" value="NZ_QRAN01000035.1"/>
</dbReference>
<evidence type="ECO:0000313" key="2">
    <source>
        <dbReference type="EMBL" id="RLQ20261.1"/>
    </source>
</evidence>
<dbReference type="Gene3D" id="3.10.180.10">
    <property type="entry name" value="2,3-Dihydroxybiphenyl 1,2-Dioxygenase, domain 1"/>
    <property type="match status" value="1"/>
</dbReference>
<dbReference type="InterPro" id="IPR037523">
    <property type="entry name" value="VOC_core"/>
</dbReference>
<keyword evidence="3" id="KW-1185">Reference proteome</keyword>
<dbReference type="InterPro" id="IPR004360">
    <property type="entry name" value="Glyas_Fos-R_dOase_dom"/>
</dbReference>
<sequence length="159" mass="17390">MNLRGINRIIVAVHDLEASKRYYSELLGAQFDDANWTGEDYGINVAISWDAGIELCAPMKGRESDSAVSHFLQTKGEGVLNVVFNYNDVAKAVSKAKSLDVQCLHSLDFTQEDIDAHLGALFSKYEEHVLNTSGDCGFSVTVATITEKTPQPNKPGQLP</sequence>
<reference evidence="2 3" key="1">
    <citation type="submission" date="2018-07" db="EMBL/GenBank/DDBJ databases">
        <title>Halioglobus sp. genome submission.</title>
        <authorList>
            <person name="Ye M.-Q."/>
            <person name="Du Z.-J."/>
        </authorList>
    </citation>
    <scope>NUCLEOTIDE SEQUENCE [LARGE SCALE GENOMIC DNA]</scope>
    <source>
        <strain evidence="2 3">U0301</strain>
    </source>
</reference>
<dbReference type="OrthoDB" id="9180364at2"/>
<dbReference type="Proteomes" id="UP000265509">
    <property type="component" value="Unassembled WGS sequence"/>
</dbReference>
<evidence type="ECO:0000259" key="1">
    <source>
        <dbReference type="PROSITE" id="PS51819"/>
    </source>
</evidence>
<feature type="domain" description="VOC" evidence="1">
    <location>
        <begin position="5"/>
        <end position="135"/>
    </location>
</feature>
<dbReference type="EMBL" id="QRAN01000035">
    <property type="protein sequence ID" value="RLQ20261.1"/>
    <property type="molecule type" value="Genomic_DNA"/>
</dbReference>
<organism evidence="2 3">
    <name type="scientific">Seongchinamella sediminis</name>
    <dbReference type="NCBI Taxonomy" id="2283635"/>
    <lineage>
        <taxon>Bacteria</taxon>
        <taxon>Pseudomonadati</taxon>
        <taxon>Pseudomonadota</taxon>
        <taxon>Gammaproteobacteria</taxon>
        <taxon>Cellvibrionales</taxon>
        <taxon>Halieaceae</taxon>
        <taxon>Seongchinamella</taxon>
    </lineage>
</organism>
<dbReference type="Pfam" id="PF00903">
    <property type="entry name" value="Glyoxalase"/>
    <property type="match status" value="1"/>
</dbReference>
<name>A0A3L7DWD9_9GAMM</name>
<evidence type="ECO:0000313" key="3">
    <source>
        <dbReference type="Proteomes" id="UP000265509"/>
    </source>
</evidence>
<gene>
    <name evidence="2" type="ORF">DWB85_18520</name>
</gene>
<dbReference type="SUPFAM" id="SSF54593">
    <property type="entry name" value="Glyoxalase/Bleomycin resistance protein/Dihydroxybiphenyl dioxygenase"/>
    <property type="match status" value="1"/>
</dbReference>